<name>A0A8J2NKS8_9HEXA</name>
<dbReference type="PANTHER" id="PTHR24333">
    <property type="entry name" value="HOMEO BOX HB9 LIKE A-RELATED"/>
    <property type="match status" value="1"/>
</dbReference>
<keyword evidence="15" id="KW-1185">Reference proteome</keyword>
<evidence type="ECO:0000256" key="7">
    <source>
        <dbReference type="ARBA" id="ARBA00023163"/>
    </source>
</evidence>
<dbReference type="GO" id="GO:0005634">
    <property type="term" value="C:nucleus"/>
    <property type="evidence" value="ECO:0007669"/>
    <property type="project" value="UniProtKB-SubCell"/>
</dbReference>
<keyword evidence="5 10" id="KW-0371">Homeobox</keyword>
<evidence type="ECO:0000256" key="6">
    <source>
        <dbReference type="ARBA" id="ARBA00023159"/>
    </source>
</evidence>
<accession>A0A8J2NKS8</accession>
<evidence type="ECO:0000256" key="12">
    <source>
        <dbReference type="SAM" id="MobiDB-lite"/>
    </source>
</evidence>
<dbReference type="InterPro" id="IPR050848">
    <property type="entry name" value="Homeobox_TF"/>
</dbReference>
<evidence type="ECO:0000256" key="8">
    <source>
        <dbReference type="ARBA" id="ARBA00023242"/>
    </source>
</evidence>
<dbReference type="PROSITE" id="PS50071">
    <property type="entry name" value="HOMEOBOX_2"/>
    <property type="match status" value="1"/>
</dbReference>
<comment type="similarity">
    <text evidence="2">Belongs to the distal-less homeobox family.</text>
</comment>
<feature type="compositionally biased region" description="Acidic residues" evidence="12">
    <location>
        <begin position="300"/>
        <end position="311"/>
    </location>
</feature>
<reference evidence="14" key="1">
    <citation type="submission" date="2021-06" db="EMBL/GenBank/DDBJ databases">
        <authorList>
            <person name="Hodson N. C."/>
            <person name="Mongue J. A."/>
            <person name="Jaron S. K."/>
        </authorList>
    </citation>
    <scope>NUCLEOTIDE SEQUENCE</scope>
</reference>
<dbReference type="Proteomes" id="UP000708208">
    <property type="component" value="Unassembled WGS sequence"/>
</dbReference>
<feature type="region of interest" description="Disordered" evidence="12">
    <location>
        <begin position="66"/>
        <end position="85"/>
    </location>
</feature>
<dbReference type="InterPro" id="IPR001356">
    <property type="entry name" value="HD"/>
</dbReference>
<evidence type="ECO:0000313" key="15">
    <source>
        <dbReference type="Proteomes" id="UP000708208"/>
    </source>
</evidence>
<comment type="caution">
    <text evidence="14">The sequence shown here is derived from an EMBL/GenBank/DDBJ whole genome shotgun (WGS) entry which is preliminary data.</text>
</comment>
<dbReference type="GO" id="GO:0003677">
    <property type="term" value="F:DNA binding"/>
    <property type="evidence" value="ECO:0007669"/>
    <property type="project" value="UniProtKB-UniRule"/>
</dbReference>
<feature type="region of interest" description="Disordered" evidence="12">
    <location>
        <begin position="277"/>
        <end position="330"/>
    </location>
</feature>
<evidence type="ECO:0000256" key="3">
    <source>
        <dbReference type="ARBA" id="ARBA00023015"/>
    </source>
</evidence>
<feature type="DNA-binding region" description="Homeobox" evidence="10">
    <location>
        <begin position="138"/>
        <end position="197"/>
    </location>
</feature>
<dbReference type="PROSITE" id="PS00027">
    <property type="entry name" value="HOMEOBOX_1"/>
    <property type="match status" value="1"/>
</dbReference>
<dbReference type="PANTHER" id="PTHR24333:SF8">
    <property type="entry name" value="HOMEOBOX PROTEIN CEH-62"/>
    <property type="match status" value="1"/>
</dbReference>
<evidence type="ECO:0000259" key="13">
    <source>
        <dbReference type="PROSITE" id="PS50071"/>
    </source>
</evidence>
<evidence type="ECO:0000313" key="14">
    <source>
        <dbReference type="EMBL" id="CAG7716656.1"/>
    </source>
</evidence>
<dbReference type="GO" id="GO:0000981">
    <property type="term" value="F:DNA-binding transcription factor activity, RNA polymerase II-specific"/>
    <property type="evidence" value="ECO:0007669"/>
    <property type="project" value="InterPro"/>
</dbReference>
<keyword evidence="4 10" id="KW-0238">DNA-binding</keyword>
<evidence type="ECO:0000256" key="10">
    <source>
        <dbReference type="PROSITE-ProRule" id="PRU00108"/>
    </source>
</evidence>
<evidence type="ECO:0000256" key="9">
    <source>
        <dbReference type="ARBA" id="ARBA00073831"/>
    </source>
</evidence>
<evidence type="ECO:0000256" key="2">
    <source>
        <dbReference type="ARBA" id="ARBA00007916"/>
    </source>
</evidence>
<evidence type="ECO:0000256" key="11">
    <source>
        <dbReference type="RuleBase" id="RU000682"/>
    </source>
</evidence>
<keyword evidence="7" id="KW-0804">Transcription</keyword>
<evidence type="ECO:0000256" key="1">
    <source>
        <dbReference type="ARBA" id="ARBA00004123"/>
    </source>
</evidence>
<feature type="domain" description="Homeobox" evidence="13">
    <location>
        <begin position="136"/>
        <end position="196"/>
    </location>
</feature>
<keyword evidence="6" id="KW-0010">Activator</keyword>
<dbReference type="SMART" id="SM00389">
    <property type="entry name" value="HOX"/>
    <property type="match status" value="1"/>
</dbReference>
<dbReference type="InterPro" id="IPR017970">
    <property type="entry name" value="Homeobox_CS"/>
</dbReference>
<evidence type="ECO:0000256" key="5">
    <source>
        <dbReference type="ARBA" id="ARBA00023155"/>
    </source>
</evidence>
<comment type="subcellular location">
    <subcellularLocation>
        <location evidence="1 10 11">Nucleus</location>
    </subcellularLocation>
</comment>
<feature type="compositionally biased region" description="Basic residues" evidence="12">
    <location>
        <begin position="189"/>
        <end position="198"/>
    </location>
</feature>
<keyword evidence="8 10" id="KW-0539">Nucleus</keyword>
<dbReference type="EMBL" id="CAJVCH010040171">
    <property type="protein sequence ID" value="CAG7716656.1"/>
    <property type="molecule type" value="Genomic_DNA"/>
</dbReference>
<dbReference type="FunFam" id="1.10.10.60:FF:000173">
    <property type="entry name" value="brain-specific homeobox protein homolog"/>
    <property type="match status" value="1"/>
</dbReference>
<dbReference type="CDD" id="cd00086">
    <property type="entry name" value="homeodomain"/>
    <property type="match status" value="1"/>
</dbReference>
<feature type="region of interest" description="Disordered" evidence="12">
    <location>
        <begin position="186"/>
        <end position="263"/>
    </location>
</feature>
<dbReference type="AlphaFoldDB" id="A0A8J2NKS8"/>
<dbReference type="Pfam" id="PF00046">
    <property type="entry name" value="Homeodomain"/>
    <property type="match status" value="1"/>
</dbReference>
<gene>
    <name evidence="14" type="ORF">AFUS01_LOCUS6154</name>
</gene>
<protein>
    <recommendedName>
        <fullName evidence="9">Brain-specific homeobox protein homolog</fullName>
    </recommendedName>
</protein>
<proteinExistence type="inferred from homology"/>
<organism evidence="14 15">
    <name type="scientific">Allacma fusca</name>
    <dbReference type="NCBI Taxonomy" id="39272"/>
    <lineage>
        <taxon>Eukaryota</taxon>
        <taxon>Metazoa</taxon>
        <taxon>Ecdysozoa</taxon>
        <taxon>Arthropoda</taxon>
        <taxon>Hexapoda</taxon>
        <taxon>Collembola</taxon>
        <taxon>Symphypleona</taxon>
        <taxon>Sminthuridae</taxon>
        <taxon>Allacma</taxon>
    </lineage>
</organism>
<sequence>MYRERVAYSVANRNCADNDITIQTNAGYSNSKNSTSFLIDDILFQRPKSMSRDIIVPVASRLAAMSGPGPQMGDGPPHFSSSSPSASSGSALASFSAYLPAFMPRPDVTSHPFFLAAAGLPFSSLFTGGDPNAKHCRRRKARTVFSDQQLNGLEKRFEAQRYLSTPERVELANALNLSETQVKTWFQNRRMKHKKQMRKSSDSGNKGHKSGGSSVASGNLSDSEIIKGNPSQRPDDLPMDYSQRGGCRAGEEPGPNSLRGISSSMNDCARLEDLSLLNSRSGGPESDKFSSNRSSYSYNSDDDEDEDEIDILTDANSDRHHRFLQASTLR</sequence>
<dbReference type="OrthoDB" id="6159439at2759"/>
<evidence type="ECO:0000256" key="4">
    <source>
        <dbReference type="ARBA" id="ARBA00023125"/>
    </source>
</evidence>
<keyword evidence="3" id="KW-0805">Transcription regulation</keyword>